<evidence type="ECO:0000256" key="4">
    <source>
        <dbReference type="ARBA" id="ARBA00022833"/>
    </source>
</evidence>
<dbReference type="PROSITE" id="PS50864">
    <property type="entry name" value="SAND"/>
    <property type="match status" value="2"/>
</dbReference>
<sequence length="553" mass="64506">MDRLDFLTEDQMKEFLRFNKTRISCMEEPHTFLNQLRDYNLVPEELYRKVIKMKGKERKQKGVYDILDWVENKQGQCMKDFWRCVFQDHILQKYDVLHLLQKSLLDDFLRIHESVPNVEKTSSRKQAEREVKKQAQKKSATKRRKSAKETDEEEPGCSSVSRKKKPAMKPTNPPLSKRGTLPVTCGNMKGTLYPDKLAKGEECIQCQDCWFTPNDFEKFSGRESSKNWKLSIFWQNIPLQRLLKEGHLRCPHYSRFCGQKRGIFSSSREECSSPLSRVETDESSDDLQDIDKVDKVTDRGDLSTFEASALPVSCGSVSGFLYKSRFAGSRSKSIRTEERWFTPEEFVRQELMLTDGNWKKDILCHGKTLTYLVKNEILNVHALSCPCLLCCPKDHRDQDNDDVCYICNTEENLVCCDGCPRAFHHHCHLPTLHEDTLGDEWTCTFCVLKSNQRLWIHMNREGALSILVPGNILRCEYLLLRLYNGDTECVFTDDPTETVPRYNGVISNPMWLDRVRAKLQKNEYRTVGQFVHDIDLIFNNCRTFNKVIQIKQR</sequence>
<name>A0A8J4UXX8_CLAMG</name>
<dbReference type="OrthoDB" id="1870062at2759"/>
<dbReference type="InterPro" id="IPR001965">
    <property type="entry name" value="Znf_PHD"/>
</dbReference>
<dbReference type="PROSITE" id="PS50016">
    <property type="entry name" value="ZF_PHD_2"/>
    <property type="match status" value="1"/>
</dbReference>
<dbReference type="CDD" id="cd04369">
    <property type="entry name" value="Bromodomain"/>
    <property type="match status" value="1"/>
</dbReference>
<evidence type="ECO:0000313" key="12">
    <source>
        <dbReference type="EMBL" id="KAF5905975.1"/>
    </source>
</evidence>
<dbReference type="InterPro" id="IPR001487">
    <property type="entry name" value="Bromodomain"/>
</dbReference>
<dbReference type="GO" id="GO:0003677">
    <property type="term" value="F:DNA binding"/>
    <property type="evidence" value="ECO:0007669"/>
    <property type="project" value="InterPro"/>
</dbReference>
<dbReference type="InterPro" id="IPR043563">
    <property type="entry name" value="Sp110/Sp140/Sp140L-like"/>
</dbReference>
<dbReference type="Proteomes" id="UP000727407">
    <property type="component" value="Unassembled WGS sequence"/>
</dbReference>
<dbReference type="Pfam" id="PF00439">
    <property type="entry name" value="Bromodomain"/>
    <property type="match status" value="1"/>
</dbReference>
<evidence type="ECO:0000259" key="9">
    <source>
        <dbReference type="PROSITE" id="PS50014"/>
    </source>
</evidence>
<dbReference type="GO" id="GO:0000981">
    <property type="term" value="F:DNA-binding transcription factor activity, RNA polymerase II-specific"/>
    <property type="evidence" value="ECO:0007669"/>
    <property type="project" value="TreeGrafter"/>
</dbReference>
<feature type="compositionally biased region" description="Basic and acidic residues" evidence="8">
    <location>
        <begin position="121"/>
        <end position="133"/>
    </location>
</feature>
<dbReference type="SMART" id="SM00258">
    <property type="entry name" value="SAND"/>
    <property type="match status" value="2"/>
</dbReference>
<evidence type="ECO:0000256" key="1">
    <source>
        <dbReference type="ARBA" id="ARBA00022553"/>
    </source>
</evidence>
<evidence type="ECO:0000256" key="3">
    <source>
        <dbReference type="ARBA" id="ARBA00022771"/>
    </source>
</evidence>
<dbReference type="Pfam" id="PF03172">
    <property type="entry name" value="HSR"/>
    <property type="match status" value="1"/>
</dbReference>
<feature type="domain" description="SAND" evidence="11">
    <location>
        <begin position="170"/>
        <end position="249"/>
    </location>
</feature>
<dbReference type="Gene3D" id="3.30.40.10">
    <property type="entry name" value="Zinc/RING finger domain, C3HC4 (zinc finger)"/>
    <property type="match status" value="1"/>
</dbReference>
<feature type="region of interest" description="Disordered" evidence="8">
    <location>
        <begin position="117"/>
        <end position="181"/>
    </location>
</feature>
<dbReference type="PANTHER" id="PTHR46386:SF1">
    <property type="entry name" value="NUCLEAR BODY PROTEIN SP140-LIKE PROTEIN"/>
    <property type="match status" value="1"/>
</dbReference>
<dbReference type="GO" id="GO:0005634">
    <property type="term" value="C:nucleus"/>
    <property type="evidence" value="ECO:0007669"/>
    <property type="project" value="InterPro"/>
</dbReference>
<keyword evidence="5 6" id="KW-0103">Bromodomain</keyword>
<dbReference type="EMBL" id="QNUK01000038">
    <property type="protein sequence ID" value="KAF5905975.1"/>
    <property type="molecule type" value="Genomic_DNA"/>
</dbReference>
<evidence type="ECO:0000256" key="8">
    <source>
        <dbReference type="SAM" id="MobiDB-lite"/>
    </source>
</evidence>
<feature type="compositionally biased region" description="Basic residues" evidence="8">
    <location>
        <begin position="134"/>
        <end position="146"/>
    </location>
</feature>
<dbReference type="PANTHER" id="PTHR46386">
    <property type="entry name" value="NUCLEAR BODY PROTEIN SP140"/>
    <property type="match status" value="1"/>
</dbReference>
<evidence type="ECO:0000256" key="6">
    <source>
        <dbReference type="PROSITE-ProRule" id="PRU00035"/>
    </source>
</evidence>
<reference evidence="12" key="1">
    <citation type="submission" date="2020-07" db="EMBL/GenBank/DDBJ databases">
        <title>Clarias magur genome sequencing, assembly and annotation.</title>
        <authorList>
            <person name="Kushwaha B."/>
            <person name="Kumar R."/>
            <person name="Das P."/>
            <person name="Joshi C.G."/>
            <person name="Kumar D."/>
            <person name="Nagpure N.S."/>
            <person name="Pandey M."/>
            <person name="Agarwal S."/>
            <person name="Srivastava S."/>
            <person name="Singh M."/>
            <person name="Sahoo L."/>
            <person name="Jayasankar P."/>
            <person name="Meher P.K."/>
            <person name="Koringa P.G."/>
            <person name="Iquebal M.A."/>
            <person name="Das S.P."/>
            <person name="Bit A."/>
            <person name="Patnaik S."/>
            <person name="Patel N."/>
            <person name="Shah T.M."/>
            <person name="Hinsu A."/>
            <person name="Jena J.K."/>
        </authorList>
    </citation>
    <scope>NUCLEOTIDE SEQUENCE</scope>
    <source>
        <strain evidence="12">CIFAMagur01</strain>
        <tissue evidence="12">Testis</tissue>
    </source>
</reference>
<keyword evidence="1" id="KW-0597">Phosphoprotein</keyword>
<feature type="domain" description="Bromo" evidence="9">
    <location>
        <begin position="494"/>
        <end position="545"/>
    </location>
</feature>
<dbReference type="InterPro" id="IPR004865">
    <property type="entry name" value="HSR_dom"/>
</dbReference>
<dbReference type="InterPro" id="IPR010919">
    <property type="entry name" value="SAND-like_dom_sf"/>
</dbReference>
<dbReference type="InterPro" id="IPR019787">
    <property type="entry name" value="Znf_PHD-finger"/>
</dbReference>
<dbReference type="AlphaFoldDB" id="A0A8J4UXX8"/>
<feature type="domain" description="PHD-type" evidence="10">
    <location>
        <begin position="401"/>
        <end position="449"/>
    </location>
</feature>
<proteinExistence type="predicted"/>
<protein>
    <submittedName>
        <fullName evidence="12">Nuclear body protein</fullName>
    </submittedName>
</protein>
<evidence type="ECO:0000313" key="13">
    <source>
        <dbReference type="Proteomes" id="UP000727407"/>
    </source>
</evidence>
<keyword evidence="2" id="KW-0479">Metal-binding</keyword>
<comment type="caution">
    <text evidence="12">The sequence shown here is derived from an EMBL/GenBank/DDBJ whole genome shotgun (WGS) entry which is preliminary data.</text>
</comment>
<dbReference type="InterPro" id="IPR036427">
    <property type="entry name" value="Bromodomain-like_sf"/>
</dbReference>
<keyword evidence="13" id="KW-1185">Reference proteome</keyword>
<dbReference type="Pfam" id="PF00628">
    <property type="entry name" value="PHD"/>
    <property type="match status" value="1"/>
</dbReference>
<feature type="domain" description="SAND" evidence="11">
    <location>
        <begin position="300"/>
        <end position="379"/>
    </location>
</feature>
<keyword evidence="4" id="KW-0862">Zinc</keyword>
<dbReference type="Gene3D" id="3.10.390.10">
    <property type="entry name" value="SAND domain-like"/>
    <property type="match status" value="2"/>
</dbReference>
<dbReference type="InterPro" id="IPR011011">
    <property type="entry name" value="Znf_FYVE_PHD"/>
</dbReference>
<organism evidence="12 13">
    <name type="scientific">Clarias magur</name>
    <name type="common">Asian catfish</name>
    <name type="synonym">Macropteronotus magur</name>
    <dbReference type="NCBI Taxonomy" id="1594786"/>
    <lineage>
        <taxon>Eukaryota</taxon>
        <taxon>Metazoa</taxon>
        <taxon>Chordata</taxon>
        <taxon>Craniata</taxon>
        <taxon>Vertebrata</taxon>
        <taxon>Euteleostomi</taxon>
        <taxon>Actinopterygii</taxon>
        <taxon>Neopterygii</taxon>
        <taxon>Teleostei</taxon>
        <taxon>Ostariophysi</taxon>
        <taxon>Siluriformes</taxon>
        <taxon>Clariidae</taxon>
        <taxon>Clarias</taxon>
    </lineage>
</organism>
<gene>
    <name evidence="12" type="ORF">DAT39_004343</name>
</gene>
<dbReference type="InterPro" id="IPR013083">
    <property type="entry name" value="Znf_RING/FYVE/PHD"/>
</dbReference>
<dbReference type="SUPFAM" id="SSF63763">
    <property type="entry name" value="SAND domain-like"/>
    <property type="match status" value="2"/>
</dbReference>
<evidence type="ECO:0000259" key="10">
    <source>
        <dbReference type="PROSITE" id="PS50016"/>
    </source>
</evidence>
<dbReference type="Gene3D" id="1.20.920.10">
    <property type="entry name" value="Bromodomain-like"/>
    <property type="match status" value="1"/>
</dbReference>
<dbReference type="PROSITE" id="PS50014">
    <property type="entry name" value="BROMODOMAIN_2"/>
    <property type="match status" value="1"/>
</dbReference>
<dbReference type="SUPFAM" id="SSF57903">
    <property type="entry name" value="FYVE/PHD zinc finger"/>
    <property type="match status" value="1"/>
</dbReference>
<dbReference type="Pfam" id="PF01342">
    <property type="entry name" value="SAND"/>
    <property type="match status" value="2"/>
</dbReference>
<keyword evidence="3 7" id="KW-0863">Zinc-finger</keyword>
<dbReference type="SUPFAM" id="SSF47370">
    <property type="entry name" value="Bromodomain"/>
    <property type="match status" value="1"/>
</dbReference>
<evidence type="ECO:0000256" key="5">
    <source>
        <dbReference type="ARBA" id="ARBA00023117"/>
    </source>
</evidence>
<evidence type="ECO:0000259" key="11">
    <source>
        <dbReference type="PROSITE" id="PS50864"/>
    </source>
</evidence>
<accession>A0A8J4UXX8</accession>
<dbReference type="SMART" id="SM00297">
    <property type="entry name" value="BROMO"/>
    <property type="match status" value="1"/>
</dbReference>
<dbReference type="GO" id="GO:0008270">
    <property type="term" value="F:zinc ion binding"/>
    <property type="evidence" value="ECO:0007669"/>
    <property type="project" value="UniProtKB-KW"/>
</dbReference>
<evidence type="ECO:0000256" key="7">
    <source>
        <dbReference type="PROSITE-ProRule" id="PRU00146"/>
    </source>
</evidence>
<dbReference type="InterPro" id="IPR000770">
    <property type="entry name" value="SAND_dom"/>
</dbReference>
<dbReference type="PRINTS" id="PR00503">
    <property type="entry name" value="BROMODOMAIN"/>
</dbReference>
<evidence type="ECO:0000256" key="2">
    <source>
        <dbReference type="ARBA" id="ARBA00022723"/>
    </source>
</evidence>
<dbReference type="CDD" id="cd15541">
    <property type="entry name" value="PHD_TIF1_like"/>
    <property type="match status" value="1"/>
</dbReference>
<dbReference type="SMART" id="SM00249">
    <property type="entry name" value="PHD"/>
    <property type="match status" value="1"/>
</dbReference>